<evidence type="ECO:0000256" key="6">
    <source>
        <dbReference type="RuleBase" id="RU000411"/>
    </source>
</evidence>
<dbReference type="Gene3D" id="2.10.310.10">
    <property type="entry name" value="Serpins superfamily"/>
    <property type="match status" value="1"/>
</dbReference>
<dbReference type="InterPro" id="IPR023795">
    <property type="entry name" value="Serpin_CS"/>
</dbReference>
<dbReference type="PANTHER" id="PTHR11461">
    <property type="entry name" value="SERINE PROTEASE INHIBITOR, SERPIN"/>
    <property type="match status" value="1"/>
</dbReference>
<feature type="domain" description="Serpin" evidence="7">
    <location>
        <begin position="2"/>
        <end position="167"/>
    </location>
</feature>
<dbReference type="Pfam" id="PF00079">
    <property type="entry name" value="Serpin"/>
    <property type="match status" value="1"/>
</dbReference>
<reference evidence="8" key="2">
    <citation type="submission" date="2025-09" db="UniProtKB">
        <authorList>
            <consortium name="Ensembl"/>
        </authorList>
    </citation>
    <scope>IDENTIFICATION</scope>
</reference>
<organism evidence="8 9">
    <name type="scientific">Varanus komodoensis</name>
    <name type="common">Komodo dragon</name>
    <dbReference type="NCBI Taxonomy" id="61221"/>
    <lineage>
        <taxon>Eukaryota</taxon>
        <taxon>Metazoa</taxon>
        <taxon>Chordata</taxon>
        <taxon>Craniata</taxon>
        <taxon>Vertebrata</taxon>
        <taxon>Euteleostomi</taxon>
        <taxon>Lepidosauria</taxon>
        <taxon>Squamata</taxon>
        <taxon>Bifurcata</taxon>
        <taxon>Unidentata</taxon>
        <taxon>Episquamata</taxon>
        <taxon>Toxicofera</taxon>
        <taxon>Anguimorpha</taxon>
        <taxon>Paleoanguimorpha</taxon>
        <taxon>Varanoidea</taxon>
        <taxon>Varanidae</taxon>
        <taxon>Varanus</taxon>
    </lineage>
</organism>
<keyword evidence="3" id="KW-0732">Signal</keyword>
<keyword evidence="2" id="KW-0646">Protease inhibitor</keyword>
<dbReference type="InterPro" id="IPR042185">
    <property type="entry name" value="Serpin_sf_2"/>
</dbReference>
<dbReference type="PANTHER" id="PTHR11461:SF165">
    <property type="entry name" value="ALPHA-1-ANTITRYPSIN"/>
    <property type="match status" value="1"/>
</dbReference>
<dbReference type="GO" id="GO:0004867">
    <property type="term" value="F:serine-type endopeptidase inhibitor activity"/>
    <property type="evidence" value="ECO:0007669"/>
    <property type="project" value="UniProtKB-KW"/>
</dbReference>
<evidence type="ECO:0000256" key="3">
    <source>
        <dbReference type="ARBA" id="ARBA00022729"/>
    </source>
</evidence>
<evidence type="ECO:0000259" key="7">
    <source>
        <dbReference type="SMART" id="SM00093"/>
    </source>
</evidence>
<dbReference type="Gene3D" id="2.30.39.10">
    <property type="entry name" value="Alpha-1-antitrypsin, domain 1"/>
    <property type="match status" value="1"/>
</dbReference>
<name>A0A8D2INS1_VARKO</name>
<dbReference type="Gene3D" id="6.20.40.10">
    <property type="match status" value="1"/>
</dbReference>
<accession>A0A8D2INS1</accession>
<dbReference type="SMART" id="SM00093">
    <property type="entry name" value="SERPIN"/>
    <property type="match status" value="1"/>
</dbReference>
<evidence type="ECO:0000256" key="2">
    <source>
        <dbReference type="ARBA" id="ARBA00022690"/>
    </source>
</evidence>
<sequence length="170" mass="18737">MTEENGFFVDEQTMFLWQTTIAHLRLTMRRNLHCQVVQLPYKGGPSALFILPDNGKIKQVEDALGKDVLLKWTNSLRVEILLQLPRFSMSGTDLFGITGISNLKVSKVSLHKAFPAVRESGTEAAAASVLGIVPESLPVNMAFNKPFILLIAAPNSTILFMGKTVNPVKK</sequence>
<dbReference type="Proteomes" id="UP000694545">
    <property type="component" value="Unplaced"/>
</dbReference>
<evidence type="ECO:0000313" key="8">
    <source>
        <dbReference type="Ensembl" id="ENSVKKP00000003607.1"/>
    </source>
</evidence>
<reference evidence="8" key="1">
    <citation type="submission" date="2025-08" db="UniProtKB">
        <authorList>
            <consortium name="Ensembl"/>
        </authorList>
    </citation>
    <scope>IDENTIFICATION</scope>
</reference>
<evidence type="ECO:0000256" key="4">
    <source>
        <dbReference type="ARBA" id="ARBA00022900"/>
    </source>
</evidence>
<dbReference type="OMA" id="SSAHWEN"/>
<dbReference type="GO" id="GO:0005615">
    <property type="term" value="C:extracellular space"/>
    <property type="evidence" value="ECO:0007669"/>
    <property type="project" value="InterPro"/>
</dbReference>
<keyword evidence="9" id="KW-1185">Reference proteome</keyword>
<proteinExistence type="inferred from homology"/>
<keyword evidence="4" id="KW-0722">Serine protease inhibitor</keyword>
<dbReference type="AlphaFoldDB" id="A0A8D2INS1"/>
<dbReference type="InterPro" id="IPR023796">
    <property type="entry name" value="Serpin_dom"/>
</dbReference>
<evidence type="ECO:0000313" key="9">
    <source>
        <dbReference type="Proteomes" id="UP000694545"/>
    </source>
</evidence>
<dbReference type="Ensembl" id="ENSVKKT00000003705.1">
    <property type="protein sequence ID" value="ENSVKKP00000003607.1"/>
    <property type="gene ID" value="ENSVKKG00000002758.1"/>
</dbReference>
<protein>
    <recommendedName>
        <fullName evidence="7">Serpin domain-containing protein</fullName>
    </recommendedName>
</protein>
<dbReference type="InterPro" id="IPR000215">
    <property type="entry name" value="Serpin_fam"/>
</dbReference>
<dbReference type="PROSITE" id="PS00284">
    <property type="entry name" value="SERPIN"/>
    <property type="match status" value="1"/>
</dbReference>
<evidence type="ECO:0000256" key="1">
    <source>
        <dbReference type="ARBA" id="ARBA00009500"/>
    </source>
</evidence>
<evidence type="ECO:0000256" key="5">
    <source>
        <dbReference type="ARBA" id="ARBA00023180"/>
    </source>
</evidence>
<dbReference type="SUPFAM" id="SSF56574">
    <property type="entry name" value="Serpins"/>
    <property type="match status" value="1"/>
</dbReference>
<keyword evidence="5" id="KW-0325">Glycoprotein</keyword>
<dbReference type="InterPro" id="IPR036186">
    <property type="entry name" value="Serpin_sf"/>
</dbReference>
<comment type="similarity">
    <text evidence="1 6">Belongs to the serpin family.</text>
</comment>